<protein>
    <submittedName>
        <fullName evidence="5">M20 family metallopeptidase</fullName>
    </submittedName>
</protein>
<name>A0ABV7G7X7_9PROT</name>
<keyword evidence="6" id="KW-1185">Reference proteome</keyword>
<evidence type="ECO:0000256" key="3">
    <source>
        <dbReference type="ARBA" id="ARBA00022801"/>
    </source>
</evidence>
<dbReference type="Proteomes" id="UP001595593">
    <property type="component" value="Unassembled WGS sequence"/>
</dbReference>
<accession>A0ABV7G7X7</accession>
<evidence type="ECO:0000256" key="2">
    <source>
        <dbReference type="ARBA" id="ARBA00022723"/>
    </source>
</evidence>
<dbReference type="InterPro" id="IPR011650">
    <property type="entry name" value="Peptidase_M20_dimer"/>
</dbReference>
<keyword evidence="2" id="KW-0479">Metal-binding</keyword>
<evidence type="ECO:0000256" key="1">
    <source>
        <dbReference type="ARBA" id="ARBA00022670"/>
    </source>
</evidence>
<feature type="domain" description="Peptidase M20 dimerisation" evidence="4">
    <location>
        <begin position="204"/>
        <end position="351"/>
    </location>
</feature>
<gene>
    <name evidence="5" type="ORF">ACFOD4_21385</name>
</gene>
<evidence type="ECO:0000259" key="4">
    <source>
        <dbReference type="Pfam" id="PF07687"/>
    </source>
</evidence>
<dbReference type="Pfam" id="PF01546">
    <property type="entry name" value="Peptidase_M20"/>
    <property type="match status" value="1"/>
</dbReference>
<comment type="caution">
    <text evidence="5">The sequence shown here is derived from an EMBL/GenBank/DDBJ whole genome shotgun (WGS) entry which is preliminary data.</text>
</comment>
<proteinExistence type="predicted"/>
<keyword evidence="1" id="KW-0645">Protease</keyword>
<evidence type="ECO:0000313" key="5">
    <source>
        <dbReference type="EMBL" id="MFC3127626.1"/>
    </source>
</evidence>
<dbReference type="Gene3D" id="3.40.630.10">
    <property type="entry name" value="Zn peptidases"/>
    <property type="match status" value="1"/>
</dbReference>
<evidence type="ECO:0000313" key="6">
    <source>
        <dbReference type="Proteomes" id="UP001595593"/>
    </source>
</evidence>
<reference evidence="6" key="1">
    <citation type="journal article" date="2019" name="Int. J. Syst. Evol. Microbiol.">
        <title>The Global Catalogue of Microorganisms (GCM) 10K type strain sequencing project: providing services to taxonomists for standard genome sequencing and annotation.</title>
        <authorList>
            <consortium name="The Broad Institute Genomics Platform"/>
            <consortium name="The Broad Institute Genome Sequencing Center for Infectious Disease"/>
            <person name="Wu L."/>
            <person name="Ma J."/>
        </authorList>
    </citation>
    <scope>NUCLEOTIDE SEQUENCE [LARGE SCALE GENOMIC DNA]</scope>
    <source>
        <strain evidence="6">KCTC 52094</strain>
    </source>
</reference>
<dbReference type="PANTHER" id="PTHR43270">
    <property type="entry name" value="BETA-ALA-HIS DIPEPTIDASE"/>
    <property type="match status" value="1"/>
</dbReference>
<dbReference type="NCBIfam" id="NF005478">
    <property type="entry name" value="PRK07079.1"/>
    <property type="match status" value="1"/>
</dbReference>
<dbReference type="SUPFAM" id="SSF53187">
    <property type="entry name" value="Zn-dependent exopeptidases"/>
    <property type="match status" value="1"/>
</dbReference>
<dbReference type="Gene3D" id="3.30.70.360">
    <property type="match status" value="1"/>
</dbReference>
<sequence>MTRDAAIAAATSLMDDGRFRTLMERRIAFRTESQVPESMPLLHAYLTDEIIPCVAAMGFSSQILDNPVDGKGPFLIARRIEDASRPTILIYGHGDVTRGQDAEWAPGLTPWRITERGDRWYGRGTADNKGQHSINLAALEQVLATRDGRLGFNVTLLLEMGEEVGSPGLSDICTAYKELLAADVLIASDGPRLAADRPTMFLGSRGAFNIELKVDARERGYHSGNWGGVILNPATLLSHAIASMVDARGQLLVDGLRPPPIPSSVREALAGVEVGGGPSDPDIDPEWGEPGLSPAERLFAWNTLEVLACQSGDANAPVNAVPAFAKAVIQLRFVVGTDPTQILGHLRAHLDRCGFGQVQASATRHEASPATRLDPDSDWVRWATASLRRSTDQVPAILPNIGGTLPNHVFADILGLATLWVPHSYAACAQHAPDEHMLVPLTRQALAMMAGLFWDLGEPDLPTGSGSSPAL</sequence>
<keyword evidence="3" id="KW-0378">Hydrolase</keyword>
<dbReference type="PANTHER" id="PTHR43270:SF12">
    <property type="entry name" value="SUCCINYL-DIAMINOPIMELATE DESUCCINYLASE"/>
    <property type="match status" value="1"/>
</dbReference>
<organism evidence="5 6">
    <name type="scientific">Teichococcus globiformis</name>
    <dbReference type="NCBI Taxonomy" id="2307229"/>
    <lineage>
        <taxon>Bacteria</taxon>
        <taxon>Pseudomonadati</taxon>
        <taxon>Pseudomonadota</taxon>
        <taxon>Alphaproteobacteria</taxon>
        <taxon>Acetobacterales</taxon>
        <taxon>Roseomonadaceae</taxon>
        <taxon>Roseomonas</taxon>
    </lineage>
</organism>
<dbReference type="RefSeq" id="WP_379599742.1">
    <property type="nucleotide sequence ID" value="NZ_JBHRTN010000029.1"/>
</dbReference>
<dbReference type="InterPro" id="IPR002933">
    <property type="entry name" value="Peptidase_M20"/>
</dbReference>
<dbReference type="InterPro" id="IPR051458">
    <property type="entry name" value="Cyt/Met_Dipeptidase"/>
</dbReference>
<dbReference type="Pfam" id="PF07687">
    <property type="entry name" value="M20_dimer"/>
    <property type="match status" value="1"/>
</dbReference>
<dbReference type="EMBL" id="JBHRTN010000029">
    <property type="protein sequence ID" value="MFC3127626.1"/>
    <property type="molecule type" value="Genomic_DNA"/>
</dbReference>